<dbReference type="InterPro" id="IPR026444">
    <property type="entry name" value="Secre_tail"/>
</dbReference>
<reference evidence="6" key="1">
    <citation type="submission" date="2016-10" db="EMBL/GenBank/DDBJ databases">
        <authorList>
            <person name="Varghese N."/>
            <person name="Submissions S."/>
        </authorList>
    </citation>
    <scope>NUCLEOTIDE SEQUENCE [LARGE SCALE GENOMIC DNA]</scope>
    <source>
        <strain evidence="6">DSM 25730</strain>
    </source>
</reference>
<feature type="signal peptide" evidence="3">
    <location>
        <begin position="1"/>
        <end position="20"/>
    </location>
</feature>
<feature type="domain" description="LamG-like jellyroll fold" evidence="4">
    <location>
        <begin position="742"/>
        <end position="883"/>
    </location>
</feature>
<dbReference type="GO" id="GO:0005975">
    <property type="term" value="P:carbohydrate metabolic process"/>
    <property type="evidence" value="ECO:0007669"/>
    <property type="project" value="UniProtKB-ARBA"/>
</dbReference>
<proteinExistence type="predicted"/>
<evidence type="ECO:0000256" key="1">
    <source>
        <dbReference type="ARBA" id="ARBA00022729"/>
    </source>
</evidence>
<evidence type="ECO:0000313" key="5">
    <source>
        <dbReference type="EMBL" id="SFC93605.1"/>
    </source>
</evidence>
<dbReference type="SMART" id="SM00560">
    <property type="entry name" value="LamGL"/>
    <property type="match status" value="1"/>
</dbReference>
<dbReference type="Gene3D" id="2.60.40.10">
    <property type="entry name" value="Immunoglobulins"/>
    <property type="match status" value="1"/>
</dbReference>
<dbReference type="Proteomes" id="UP000199439">
    <property type="component" value="Unassembled WGS sequence"/>
</dbReference>
<dbReference type="NCBIfam" id="TIGR04183">
    <property type="entry name" value="Por_Secre_tail"/>
    <property type="match status" value="1"/>
</dbReference>
<dbReference type="Pfam" id="PF13385">
    <property type="entry name" value="Laminin_G_3"/>
    <property type="match status" value="1"/>
</dbReference>
<feature type="chain" id="PRO_5011446796" evidence="3">
    <location>
        <begin position="21"/>
        <end position="1592"/>
    </location>
</feature>
<keyword evidence="1 3" id="KW-0732">Signal</keyword>
<dbReference type="SUPFAM" id="SSF117074">
    <property type="entry name" value="Hypothetical protein PA1324"/>
    <property type="match status" value="1"/>
</dbReference>
<dbReference type="Gene3D" id="2.60.120.200">
    <property type="match status" value="1"/>
</dbReference>
<protein>
    <submittedName>
        <fullName evidence="5">Por secretion system C-terminal sorting domain-containing protein</fullName>
    </submittedName>
</protein>
<dbReference type="GO" id="GO:0004553">
    <property type="term" value="F:hydrolase activity, hydrolyzing O-glycosyl compounds"/>
    <property type="evidence" value="ECO:0007669"/>
    <property type="project" value="UniProtKB-ARBA"/>
</dbReference>
<dbReference type="STRING" id="870482.SAMN04487987_10274"/>
<dbReference type="SUPFAM" id="SSF49899">
    <property type="entry name" value="Concanavalin A-like lectins/glucanases"/>
    <property type="match status" value="1"/>
</dbReference>
<evidence type="ECO:0000313" key="6">
    <source>
        <dbReference type="Proteomes" id="UP000199439"/>
    </source>
</evidence>
<evidence type="ECO:0000259" key="4">
    <source>
        <dbReference type="SMART" id="SM00560"/>
    </source>
</evidence>
<dbReference type="EMBL" id="FOMI01000002">
    <property type="protein sequence ID" value="SFC93605.1"/>
    <property type="molecule type" value="Genomic_DNA"/>
</dbReference>
<dbReference type="InterPro" id="IPR006558">
    <property type="entry name" value="LamG-like"/>
</dbReference>
<dbReference type="InterPro" id="IPR025667">
    <property type="entry name" value="SprB_repeat"/>
</dbReference>
<keyword evidence="6" id="KW-1185">Reference proteome</keyword>
<gene>
    <name evidence="5" type="ORF">SAMN04487987_10274</name>
</gene>
<evidence type="ECO:0000256" key="2">
    <source>
        <dbReference type="ARBA" id="ARBA00023157"/>
    </source>
</evidence>
<organism evidence="5 6">
    <name type="scientific">Algibacter pectinivorans</name>
    <dbReference type="NCBI Taxonomy" id="870482"/>
    <lineage>
        <taxon>Bacteria</taxon>
        <taxon>Pseudomonadati</taxon>
        <taxon>Bacteroidota</taxon>
        <taxon>Flavobacteriia</taxon>
        <taxon>Flavobacteriales</taxon>
        <taxon>Flavobacteriaceae</taxon>
        <taxon>Algibacter</taxon>
    </lineage>
</organism>
<evidence type="ECO:0000256" key="3">
    <source>
        <dbReference type="SAM" id="SignalP"/>
    </source>
</evidence>
<keyword evidence="2" id="KW-1015">Disulfide bond</keyword>
<name>A0A1I1N834_9FLAO</name>
<dbReference type="InterPro" id="IPR013320">
    <property type="entry name" value="ConA-like_dom_sf"/>
</dbReference>
<dbReference type="InterPro" id="IPR013783">
    <property type="entry name" value="Ig-like_fold"/>
</dbReference>
<dbReference type="Pfam" id="PF13573">
    <property type="entry name" value="SprB"/>
    <property type="match status" value="1"/>
</dbReference>
<sequence>MLLKKILFLSFFLFSFVSSSFSTTISNLELYNVNGSTSSSAATCSNNGTITVTATGSNINPSLYIFTITNGPTSNGQTYPFPNQFHESTFTFIDLYPGTYEVTVEDAGDPSNPSFTGSVTVLDETELLNFTTSSTAPSCPGESNGSISVNVLDGVGPYQYQIIDGPIGTTTVPISDSSANYTFNNLPSGDYRIRVFDVCGDFQTRNRRINTSSSPSVNLRGNGVNRISCTEAIYSVDVFGSGSYTYEIVGGAPSGYASSNTTGNFTLPINQAPYTFSVTGNCGQTDTYTYNNPTNGVSFFVLDKGCAGFDLSLNPRWMYGPYTYTLTNTPAGYTGPLTNTTGDFDDLPFGDYEYTVTDSCGSVFSGANNETFAAVEIDPSTDAEGDTCNVGLGSVVISYNSNDAPGPVSFELTTVPASFMGDPGPKNGNVFNELTVGNYVVTATDACGNTDTHAFEFEEADALDVTFDISVVQGCVNDHSVQVNTTTNTSGGFGFRRYRLRDVSTGIQRGSAAAFFGPATFSNVAPGEYYIEYDFFSGCGIDSEPFTVEAYEQPRLTPLSSYTCANNGLVTISGVTEGGVGPFSYSLINTANNQILATSTECYFNNQDAALAYTVRIEDNCGNSSSAQVSPVAVGLGLEFQGETCAPLGESFPFYLRAYNGVNYDWSFPDGSTFNGNDPRAIIGTVSNSDYGVYTIIASTNDGCRTQELSIDFESCPLPPVHLDFDGVDDYLSGDSILNGLNEVTLMAWVKIDPSNAGVSSVTIAGEDISCRIYVQNGNRFMFGTRTTAGSTRATNGVHVNYNEWHHITGVFNGVTGEQTIYIDGERSTSSINTSQIGQTILCTASWTGDFEIGRLSRNVSNQEYFNGEIDEVRVFNKALTETQIQRMVYQEIENNSGFVKGTVINKDIEDDVTGLKINWSTLLAYYPMTNIVNSATLDYSGNNRDVLLNNITTVQEQTAPMPYESVSDGNWTDESTWLHGDVWDIEDTATNKDWSIVHIKHDVNADHSVKNLGLFIDENKTLEVAPDNEVNNSWYLELNGTLNLLGDSQLVQGTSSDLVTSAQGNILRRQEGTASPFRYNYWSSPVGSPLETNVTTAFTDNEEGVNNPNNTSFMLNTIKDDRGTLFSFTNTYNEIGKISTYWLYTYQNGLSYWNWTALSPSTPLQPGIGYTQKGTGNGGAEQQYIFDGKPNNGTILVEVDDVGGPGSVSDVSRTGYLLGNPYPSAIDIHKFIDDNIGVIGDENSPSGGFVQIWQQWSGSSHVLTDYIGGYAKVNKTGSIRASQFIGLSGDNTGNREGTLAPTRYLPVGQGFVVEIVANNAQINFNNGQRIYRKEGDATIFLKSTTKKSPKLSASKQKEDENLMQKIRLEFNTVKGPETRQELLLGFSDFTTDGFDYGYDAKSTEESHDYLNLDFEGQNMHIQAYGTITKEKVVPFNFRSSGENTFEIKLTKLDNIPEDQAIYLRDNETDIYFDLTKNQEYNFTSKQGVFNNRFELVFQSKQEVLSTEEAIAIKNYVYFQNKTNTLFVKKLNSNVSKLSLINMRGQVVLEMADVTIEQLENGIVFNTISTGAYVVYIRTETNEVLNKKIIVN</sequence>
<accession>A0A1I1N834</accession>